<organism evidence="11">
    <name type="scientific">Oppiella nova</name>
    <dbReference type="NCBI Taxonomy" id="334625"/>
    <lineage>
        <taxon>Eukaryota</taxon>
        <taxon>Metazoa</taxon>
        <taxon>Ecdysozoa</taxon>
        <taxon>Arthropoda</taxon>
        <taxon>Chelicerata</taxon>
        <taxon>Arachnida</taxon>
        <taxon>Acari</taxon>
        <taxon>Acariformes</taxon>
        <taxon>Sarcoptiformes</taxon>
        <taxon>Oribatida</taxon>
        <taxon>Brachypylina</taxon>
        <taxon>Oppioidea</taxon>
        <taxon>Oppiidae</taxon>
        <taxon>Oppiella</taxon>
    </lineage>
</organism>
<dbReference type="GO" id="GO:0005634">
    <property type="term" value="C:nucleus"/>
    <property type="evidence" value="ECO:0007669"/>
    <property type="project" value="UniProtKB-SubCell"/>
</dbReference>
<evidence type="ECO:0000313" key="11">
    <source>
        <dbReference type="EMBL" id="CAD7658275.1"/>
    </source>
</evidence>
<keyword evidence="6" id="KW-0804">Transcription</keyword>
<dbReference type="PROSITE" id="PS50157">
    <property type="entry name" value="ZINC_FINGER_C2H2_2"/>
    <property type="match status" value="2"/>
</dbReference>
<proteinExistence type="predicted"/>
<evidence type="ECO:0000256" key="6">
    <source>
        <dbReference type="ARBA" id="ARBA00023163"/>
    </source>
</evidence>
<keyword evidence="5" id="KW-0805">Transcription regulation</keyword>
<evidence type="ECO:0000313" key="12">
    <source>
        <dbReference type="Proteomes" id="UP000728032"/>
    </source>
</evidence>
<evidence type="ECO:0000256" key="7">
    <source>
        <dbReference type="ARBA" id="ARBA00023242"/>
    </source>
</evidence>
<dbReference type="EMBL" id="CAJPVJ010014625">
    <property type="protein sequence ID" value="CAG2175461.1"/>
    <property type="molecule type" value="Genomic_DNA"/>
</dbReference>
<keyword evidence="4" id="KW-0862">Zinc</keyword>
<dbReference type="Proteomes" id="UP000728032">
    <property type="component" value="Unassembled WGS sequence"/>
</dbReference>
<keyword evidence="12" id="KW-1185">Reference proteome</keyword>
<accession>A0A7R9ME97</accession>
<evidence type="ECO:0000256" key="9">
    <source>
        <dbReference type="SAM" id="MobiDB-lite"/>
    </source>
</evidence>
<reference evidence="11" key="1">
    <citation type="submission" date="2020-11" db="EMBL/GenBank/DDBJ databases">
        <authorList>
            <person name="Tran Van P."/>
        </authorList>
    </citation>
    <scope>NUCLEOTIDE SEQUENCE</scope>
</reference>
<feature type="compositionally biased region" description="Basic and acidic residues" evidence="9">
    <location>
        <begin position="76"/>
        <end position="88"/>
    </location>
</feature>
<dbReference type="OrthoDB" id="3561125at2759"/>
<sequence length="379" mass="43797">MGALQHWEAGEADRAYRDHITCGSTDGQTVIGGSVVTTRESNVLRTSVDHKNQESIECEDCGCDGHEVSDDNEDPIDGHDSRGSDHQLNDTIVKNTKSMRIRGKSVHNTRRSDKQLNAKKVKKNVTKHVMSRRLFTCSVNGCLQRLSNKPDVIRHELRLHPNDFPDIPWIRCRYTGCQYRTKFNTDMNWHQKIHSNSYECQHTGCQFKTKYKPSFKRHIQTYNHKKLPKLSCDGKGSQKVSIGRQIKCSVKGCYQRFQSKGYLTKHELRQHSDAFPDVPWIECQRKGCQFRCKLTDDMTVHKKMHTNPGKVVTRRCRSTEITELTDRQLDSDLNRENIDNTIVNVKHESIDDNIIEPNVNSNFKLMTDLLLTQTKREDI</sequence>
<dbReference type="InterPro" id="IPR013087">
    <property type="entry name" value="Znf_C2H2_type"/>
</dbReference>
<dbReference type="InterPro" id="IPR051061">
    <property type="entry name" value="Zinc_finger_trans_reg"/>
</dbReference>
<keyword evidence="2" id="KW-0479">Metal-binding</keyword>
<evidence type="ECO:0000256" key="4">
    <source>
        <dbReference type="ARBA" id="ARBA00022833"/>
    </source>
</evidence>
<evidence type="ECO:0000256" key="3">
    <source>
        <dbReference type="ARBA" id="ARBA00022771"/>
    </source>
</evidence>
<comment type="subcellular location">
    <subcellularLocation>
        <location evidence="1">Nucleus</location>
    </subcellularLocation>
</comment>
<dbReference type="PANTHER" id="PTHR46179">
    <property type="entry name" value="ZINC FINGER PROTEIN"/>
    <property type="match status" value="1"/>
</dbReference>
<dbReference type="GO" id="GO:0006357">
    <property type="term" value="P:regulation of transcription by RNA polymerase II"/>
    <property type="evidence" value="ECO:0007669"/>
    <property type="project" value="TreeGrafter"/>
</dbReference>
<keyword evidence="7" id="KW-0539">Nucleus</keyword>
<evidence type="ECO:0000256" key="2">
    <source>
        <dbReference type="ARBA" id="ARBA00022723"/>
    </source>
</evidence>
<gene>
    <name evidence="11" type="ORF">ONB1V03_LOCUS14898</name>
</gene>
<dbReference type="GO" id="GO:0008270">
    <property type="term" value="F:zinc ion binding"/>
    <property type="evidence" value="ECO:0007669"/>
    <property type="project" value="UniProtKB-KW"/>
</dbReference>
<evidence type="ECO:0000256" key="1">
    <source>
        <dbReference type="ARBA" id="ARBA00004123"/>
    </source>
</evidence>
<evidence type="ECO:0000259" key="10">
    <source>
        <dbReference type="PROSITE" id="PS50157"/>
    </source>
</evidence>
<feature type="domain" description="C2H2-type" evidence="10">
    <location>
        <begin position="246"/>
        <end position="276"/>
    </location>
</feature>
<protein>
    <recommendedName>
        <fullName evidence="10">C2H2-type domain-containing protein</fullName>
    </recommendedName>
</protein>
<dbReference type="EMBL" id="OC929450">
    <property type="protein sequence ID" value="CAD7658275.1"/>
    <property type="molecule type" value="Genomic_DNA"/>
</dbReference>
<name>A0A7R9ME97_9ACAR</name>
<feature type="domain" description="C2H2-type" evidence="10">
    <location>
        <begin position="135"/>
        <end position="165"/>
    </location>
</feature>
<evidence type="ECO:0000256" key="5">
    <source>
        <dbReference type="ARBA" id="ARBA00023015"/>
    </source>
</evidence>
<dbReference type="AlphaFoldDB" id="A0A7R9ME97"/>
<evidence type="ECO:0000256" key="8">
    <source>
        <dbReference type="PROSITE-ProRule" id="PRU00042"/>
    </source>
</evidence>
<feature type="region of interest" description="Disordered" evidence="9">
    <location>
        <begin position="69"/>
        <end position="89"/>
    </location>
</feature>
<dbReference type="PROSITE" id="PS00028">
    <property type="entry name" value="ZINC_FINGER_C2H2_1"/>
    <property type="match status" value="3"/>
</dbReference>
<dbReference type="PANTHER" id="PTHR46179:SF13">
    <property type="entry name" value="C2H2-TYPE DOMAIN-CONTAINING PROTEIN"/>
    <property type="match status" value="1"/>
</dbReference>
<keyword evidence="3 8" id="KW-0863">Zinc-finger</keyword>
<dbReference type="SMART" id="SM00355">
    <property type="entry name" value="ZnF_C2H2"/>
    <property type="match status" value="5"/>
</dbReference>